<dbReference type="SUPFAM" id="SSF48452">
    <property type="entry name" value="TPR-like"/>
    <property type="match status" value="1"/>
</dbReference>
<comment type="subcellular location">
    <subcellularLocation>
        <location evidence="1">Cell outer membrane</location>
    </subcellularLocation>
</comment>
<keyword evidence="4" id="KW-0472">Membrane</keyword>
<reference evidence="9" key="2">
    <citation type="journal article" date="2021" name="PeerJ">
        <title>Extensive microbial diversity within the chicken gut microbiome revealed by metagenomics and culture.</title>
        <authorList>
            <person name="Gilroy R."/>
            <person name="Ravi A."/>
            <person name="Getino M."/>
            <person name="Pursley I."/>
            <person name="Horton D.L."/>
            <person name="Alikhan N.F."/>
            <person name="Baker D."/>
            <person name="Gharbi K."/>
            <person name="Hall N."/>
            <person name="Watson M."/>
            <person name="Adriaenssens E.M."/>
            <person name="Foster-Nyarko E."/>
            <person name="Jarju S."/>
            <person name="Secka A."/>
            <person name="Antonio M."/>
            <person name="Oren A."/>
            <person name="Chaudhuri R.R."/>
            <person name="La Ragione R."/>
            <person name="Hildebrand F."/>
            <person name="Pallen M.J."/>
        </authorList>
    </citation>
    <scope>NUCLEOTIDE SEQUENCE</scope>
    <source>
        <strain evidence="9">G3-8215</strain>
    </source>
</reference>
<dbReference type="InterPro" id="IPR033985">
    <property type="entry name" value="SusD-like_N"/>
</dbReference>
<dbReference type="EMBL" id="JADILV010000021">
    <property type="protein sequence ID" value="MBO8483052.1"/>
    <property type="molecule type" value="Genomic_DNA"/>
</dbReference>
<feature type="domain" description="SusD-like N-terminal" evidence="8">
    <location>
        <begin position="24"/>
        <end position="196"/>
    </location>
</feature>
<reference evidence="9" key="1">
    <citation type="submission" date="2020-10" db="EMBL/GenBank/DDBJ databases">
        <authorList>
            <person name="Gilroy R."/>
        </authorList>
    </citation>
    <scope>NUCLEOTIDE SEQUENCE</scope>
    <source>
        <strain evidence="9">G3-8215</strain>
    </source>
</reference>
<feature type="signal peptide" evidence="6">
    <location>
        <begin position="1"/>
        <end position="20"/>
    </location>
</feature>
<organism evidence="9 10">
    <name type="scientific">Candidatus Cryptobacteroides avicola</name>
    <dbReference type="NCBI Taxonomy" id="2840757"/>
    <lineage>
        <taxon>Bacteria</taxon>
        <taxon>Pseudomonadati</taxon>
        <taxon>Bacteroidota</taxon>
        <taxon>Bacteroidia</taxon>
        <taxon>Bacteroidales</taxon>
        <taxon>Candidatus Cryptobacteroides</taxon>
    </lineage>
</organism>
<accession>A0A940IH35</accession>
<protein>
    <submittedName>
        <fullName evidence="9">RagB/SusD family nutrient uptake outer membrane protein</fullName>
    </submittedName>
</protein>
<evidence type="ECO:0000256" key="6">
    <source>
        <dbReference type="SAM" id="SignalP"/>
    </source>
</evidence>
<evidence type="ECO:0000313" key="9">
    <source>
        <dbReference type="EMBL" id="MBO8483052.1"/>
    </source>
</evidence>
<evidence type="ECO:0000256" key="1">
    <source>
        <dbReference type="ARBA" id="ARBA00004442"/>
    </source>
</evidence>
<dbReference type="InterPro" id="IPR011990">
    <property type="entry name" value="TPR-like_helical_dom_sf"/>
</dbReference>
<gene>
    <name evidence="9" type="ORF">IAB75_02895</name>
</gene>
<proteinExistence type="inferred from homology"/>
<sequence>MKLKNIYTKIFCAAVMSAAAVSCDFLDVAPPKRADLTDGMKNKSMVENWIFGGYSYIAENDPVIFSRYEGSTDEYVTPDLWSEHDRQKVAYGLLNASNVNDYTWRATYGSIGNVHLFLRELESQNPEFLTESDKNLYRAHAHFLKAYFYFKLLSMFGPFAIVDEYMPTDTPRDQFPGRSHFDYCVDYIISELDAACSYDEFPSGYALDETYGRGNRTVCAAIKSRLLLYAASPLWNGSFPYPDWKNTTFETPGYGTELVSHKFDIEKWRRAKEAAEDAIEIAKANGREIMDLDDLESINGLYSTVNYDKIYIPGVDTSTPEGKKFLNHVMLMRYLSTSDETTFNHELIFTIVSNSRRTAETALASIPKKVCKKNDGTWQSGYSGICPTLETVEAFYTENGKLPAKDPDFTPEADWLKSANLGSDKTGKDRNMIINLNVNREPRFYAWIAFDGGDVGPLLSNNEPLQINFRSSGAQGFENNSGLRDQCQTGYLNYKFISPAETWSGNFGVDINYDYPSPLYRMSELYLNLAESCAELYMNGEAGELQNALDALNVIRVRAGVPALTAQDCNDDMTIRDWVRAERRIELYAEGHRYYDVRRWCVAEQYLKAGARTGLDSFVSRIENPTFEQLNTRVQVDGSYMWDNRMYLIPLSQDEVYNDPQLVQAPGY</sequence>
<comment type="similarity">
    <text evidence="2">Belongs to the SusD family.</text>
</comment>
<feature type="domain" description="RagB/SusD" evidence="7">
    <location>
        <begin position="346"/>
        <end position="668"/>
    </location>
</feature>
<comment type="caution">
    <text evidence="9">The sequence shown here is derived from an EMBL/GenBank/DDBJ whole genome shotgun (WGS) entry which is preliminary data.</text>
</comment>
<dbReference type="Proteomes" id="UP000725002">
    <property type="component" value="Unassembled WGS sequence"/>
</dbReference>
<evidence type="ECO:0000256" key="2">
    <source>
        <dbReference type="ARBA" id="ARBA00006275"/>
    </source>
</evidence>
<dbReference type="Pfam" id="PF07980">
    <property type="entry name" value="SusD_RagB"/>
    <property type="match status" value="1"/>
</dbReference>
<dbReference type="Pfam" id="PF14322">
    <property type="entry name" value="SusD-like_3"/>
    <property type="match status" value="1"/>
</dbReference>
<evidence type="ECO:0000256" key="5">
    <source>
        <dbReference type="ARBA" id="ARBA00023237"/>
    </source>
</evidence>
<evidence type="ECO:0000259" key="7">
    <source>
        <dbReference type="Pfam" id="PF07980"/>
    </source>
</evidence>
<dbReference type="InterPro" id="IPR012944">
    <property type="entry name" value="SusD_RagB_dom"/>
</dbReference>
<dbReference type="PROSITE" id="PS51257">
    <property type="entry name" value="PROKAR_LIPOPROTEIN"/>
    <property type="match status" value="1"/>
</dbReference>
<evidence type="ECO:0000259" key="8">
    <source>
        <dbReference type="Pfam" id="PF14322"/>
    </source>
</evidence>
<keyword evidence="3 6" id="KW-0732">Signal</keyword>
<keyword evidence="5" id="KW-0998">Cell outer membrane</keyword>
<evidence type="ECO:0000256" key="4">
    <source>
        <dbReference type="ARBA" id="ARBA00023136"/>
    </source>
</evidence>
<name>A0A940IH35_9BACT</name>
<dbReference type="GO" id="GO:0009279">
    <property type="term" value="C:cell outer membrane"/>
    <property type="evidence" value="ECO:0007669"/>
    <property type="project" value="UniProtKB-SubCell"/>
</dbReference>
<evidence type="ECO:0000313" key="10">
    <source>
        <dbReference type="Proteomes" id="UP000725002"/>
    </source>
</evidence>
<evidence type="ECO:0000256" key="3">
    <source>
        <dbReference type="ARBA" id="ARBA00022729"/>
    </source>
</evidence>
<dbReference type="AlphaFoldDB" id="A0A940IH35"/>
<feature type="chain" id="PRO_5038035143" evidence="6">
    <location>
        <begin position="21"/>
        <end position="668"/>
    </location>
</feature>
<dbReference type="Gene3D" id="1.25.40.390">
    <property type="match status" value="1"/>
</dbReference>